<dbReference type="EMBL" id="KN825072">
    <property type="protein sequence ID" value="KIK94984.1"/>
    <property type="molecule type" value="Genomic_DNA"/>
</dbReference>
<evidence type="ECO:0000313" key="1">
    <source>
        <dbReference type="EMBL" id="KIK94984.1"/>
    </source>
</evidence>
<sequence length="112" mass="12463">MPQQVDSATVIMLDCITEDDIGRKLRVAGRMLTYDAETALVLLHDASSALLVDVSLCVDPDVILSVEIANNELKDRTVDHHWALERKGYVWVVGYLERADVSHPSRSCAQLD</sequence>
<keyword evidence="2" id="KW-1185">Reference proteome</keyword>
<gene>
    <name evidence="1" type="ORF">PAXRUDRAFT_141733</name>
</gene>
<reference evidence="2" key="2">
    <citation type="submission" date="2015-01" db="EMBL/GenBank/DDBJ databases">
        <title>Evolutionary Origins and Diversification of the Mycorrhizal Mutualists.</title>
        <authorList>
            <consortium name="DOE Joint Genome Institute"/>
            <consortium name="Mycorrhizal Genomics Consortium"/>
            <person name="Kohler A."/>
            <person name="Kuo A."/>
            <person name="Nagy L.G."/>
            <person name="Floudas D."/>
            <person name="Copeland A."/>
            <person name="Barry K.W."/>
            <person name="Cichocki N."/>
            <person name="Veneault-Fourrey C."/>
            <person name="LaButti K."/>
            <person name="Lindquist E.A."/>
            <person name="Lipzen A."/>
            <person name="Lundell T."/>
            <person name="Morin E."/>
            <person name="Murat C."/>
            <person name="Riley R."/>
            <person name="Ohm R."/>
            <person name="Sun H."/>
            <person name="Tunlid A."/>
            <person name="Henrissat B."/>
            <person name="Grigoriev I.V."/>
            <person name="Hibbett D.S."/>
            <person name="Martin F."/>
        </authorList>
    </citation>
    <scope>NUCLEOTIDE SEQUENCE [LARGE SCALE GENOMIC DNA]</scope>
    <source>
        <strain evidence="2">Ve08.2h10</strain>
    </source>
</reference>
<dbReference type="OrthoDB" id="3258172at2759"/>
<dbReference type="AlphaFoldDB" id="A0A0D0E2S6"/>
<accession>A0A0D0E2S6</accession>
<reference evidence="1 2" key="1">
    <citation type="submission" date="2014-04" db="EMBL/GenBank/DDBJ databases">
        <authorList>
            <consortium name="DOE Joint Genome Institute"/>
            <person name="Kuo A."/>
            <person name="Kohler A."/>
            <person name="Jargeat P."/>
            <person name="Nagy L.G."/>
            <person name="Floudas D."/>
            <person name="Copeland A."/>
            <person name="Barry K.W."/>
            <person name="Cichocki N."/>
            <person name="Veneault-Fourrey C."/>
            <person name="LaButti K."/>
            <person name="Lindquist E.A."/>
            <person name="Lipzen A."/>
            <person name="Lundell T."/>
            <person name="Morin E."/>
            <person name="Murat C."/>
            <person name="Sun H."/>
            <person name="Tunlid A."/>
            <person name="Henrissat B."/>
            <person name="Grigoriev I.V."/>
            <person name="Hibbett D.S."/>
            <person name="Martin F."/>
            <person name="Nordberg H.P."/>
            <person name="Cantor M.N."/>
            <person name="Hua S.X."/>
        </authorList>
    </citation>
    <scope>NUCLEOTIDE SEQUENCE [LARGE SCALE GENOMIC DNA]</scope>
    <source>
        <strain evidence="1 2">Ve08.2h10</strain>
    </source>
</reference>
<dbReference type="HOGENOM" id="CLU_180952_0_0_1"/>
<dbReference type="InParanoid" id="A0A0D0E2S6"/>
<protein>
    <submittedName>
        <fullName evidence="1">Uncharacterized protein</fullName>
    </submittedName>
</protein>
<proteinExistence type="predicted"/>
<dbReference type="Proteomes" id="UP000054538">
    <property type="component" value="Unassembled WGS sequence"/>
</dbReference>
<evidence type="ECO:0000313" key="2">
    <source>
        <dbReference type="Proteomes" id="UP000054538"/>
    </source>
</evidence>
<name>A0A0D0E2S6_9AGAM</name>
<organism evidence="1 2">
    <name type="scientific">Paxillus rubicundulus Ve08.2h10</name>
    <dbReference type="NCBI Taxonomy" id="930991"/>
    <lineage>
        <taxon>Eukaryota</taxon>
        <taxon>Fungi</taxon>
        <taxon>Dikarya</taxon>
        <taxon>Basidiomycota</taxon>
        <taxon>Agaricomycotina</taxon>
        <taxon>Agaricomycetes</taxon>
        <taxon>Agaricomycetidae</taxon>
        <taxon>Boletales</taxon>
        <taxon>Paxilineae</taxon>
        <taxon>Paxillaceae</taxon>
        <taxon>Paxillus</taxon>
    </lineage>
</organism>